<organism evidence="3 4">
    <name type="scientific">Podila minutissima</name>
    <dbReference type="NCBI Taxonomy" id="64525"/>
    <lineage>
        <taxon>Eukaryota</taxon>
        <taxon>Fungi</taxon>
        <taxon>Fungi incertae sedis</taxon>
        <taxon>Mucoromycota</taxon>
        <taxon>Mortierellomycotina</taxon>
        <taxon>Mortierellomycetes</taxon>
        <taxon>Mortierellales</taxon>
        <taxon>Mortierellaceae</taxon>
        <taxon>Podila</taxon>
    </lineage>
</organism>
<dbReference type="InterPro" id="IPR045108">
    <property type="entry name" value="TXNDC17-like"/>
</dbReference>
<name>A0A9P5ST69_9FUNG</name>
<evidence type="ECO:0000259" key="2">
    <source>
        <dbReference type="Pfam" id="PF06110"/>
    </source>
</evidence>
<dbReference type="Proteomes" id="UP000696485">
    <property type="component" value="Unassembled WGS sequence"/>
</dbReference>
<dbReference type="Pfam" id="PF06110">
    <property type="entry name" value="TXD17-like_Trx"/>
    <property type="match status" value="1"/>
</dbReference>
<dbReference type="InterPro" id="IPR010357">
    <property type="entry name" value="TXNDC17_dom"/>
</dbReference>
<dbReference type="GO" id="GO:0047134">
    <property type="term" value="F:protein-disulfide reductase [NAD(P)H] activity"/>
    <property type="evidence" value="ECO:0007669"/>
    <property type="project" value="InterPro"/>
</dbReference>
<evidence type="ECO:0000313" key="4">
    <source>
        <dbReference type="Proteomes" id="UP000696485"/>
    </source>
</evidence>
<evidence type="ECO:0000313" key="3">
    <source>
        <dbReference type="EMBL" id="KAF9337883.1"/>
    </source>
</evidence>
<dbReference type="InterPro" id="IPR036249">
    <property type="entry name" value="Thioredoxin-like_sf"/>
</dbReference>
<dbReference type="EMBL" id="JAAAUY010000014">
    <property type="protein sequence ID" value="KAF9337883.1"/>
    <property type="molecule type" value="Genomic_DNA"/>
</dbReference>
<dbReference type="SUPFAM" id="SSF52833">
    <property type="entry name" value="Thioredoxin-like"/>
    <property type="match status" value="1"/>
</dbReference>
<dbReference type="AlphaFoldDB" id="A0A9P5ST69"/>
<protein>
    <recommendedName>
        <fullName evidence="2">Thioredoxin domain-containing protein</fullName>
    </recommendedName>
</protein>
<keyword evidence="4" id="KW-1185">Reference proteome</keyword>
<dbReference type="GO" id="GO:0005829">
    <property type="term" value="C:cytosol"/>
    <property type="evidence" value="ECO:0007669"/>
    <property type="project" value="TreeGrafter"/>
</dbReference>
<evidence type="ECO:0000256" key="1">
    <source>
        <dbReference type="ARBA" id="ARBA00008987"/>
    </source>
</evidence>
<feature type="domain" description="Thioredoxin" evidence="2">
    <location>
        <begin position="22"/>
        <end position="126"/>
    </location>
</feature>
<proteinExistence type="inferred from homology"/>
<accession>A0A9P5ST69</accession>
<sequence length="128" mass="14738">MPATIINTTSDKFLADIQHIVATNSDKKIYAYFYGHHTEETGKSWCPDCVRSDPIVFERFAKADNNVVLVSVDAGDRATWKDPAHHLRHNKDTRLVGIPTLLRWNHFDQRIEDESIEKTEVLDKFLSL</sequence>
<reference evidence="3" key="1">
    <citation type="journal article" date="2020" name="Fungal Divers.">
        <title>Resolving the Mortierellaceae phylogeny through synthesis of multi-gene phylogenetics and phylogenomics.</title>
        <authorList>
            <person name="Vandepol N."/>
            <person name="Liber J."/>
            <person name="Desiro A."/>
            <person name="Na H."/>
            <person name="Kennedy M."/>
            <person name="Barry K."/>
            <person name="Grigoriev I.V."/>
            <person name="Miller A.N."/>
            <person name="O'Donnell K."/>
            <person name="Stajich J.E."/>
            <person name="Bonito G."/>
        </authorList>
    </citation>
    <scope>NUCLEOTIDE SEQUENCE</scope>
    <source>
        <strain evidence="3">NVP1</strain>
    </source>
</reference>
<dbReference type="PANTHER" id="PTHR12452:SF0">
    <property type="entry name" value="THIOREDOXIN DOMAIN-CONTAINING PROTEIN 17"/>
    <property type="match status" value="1"/>
</dbReference>
<dbReference type="Gene3D" id="3.40.30.10">
    <property type="entry name" value="Glutaredoxin"/>
    <property type="match status" value="1"/>
</dbReference>
<gene>
    <name evidence="3" type="ORF">BG006_001870</name>
</gene>
<comment type="similarity">
    <text evidence="1">Belongs to the thioredoxin family.</text>
</comment>
<comment type="caution">
    <text evidence="3">The sequence shown here is derived from an EMBL/GenBank/DDBJ whole genome shotgun (WGS) entry which is preliminary data.</text>
</comment>
<dbReference type="PANTHER" id="PTHR12452">
    <property type="entry name" value="42-9-9 PROTEIN-RELATED"/>
    <property type="match status" value="1"/>
</dbReference>